<evidence type="ECO:0000313" key="4">
    <source>
        <dbReference type="Proteomes" id="UP000626109"/>
    </source>
</evidence>
<feature type="compositionally biased region" description="Basic and acidic residues" evidence="1">
    <location>
        <begin position="266"/>
        <end position="293"/>
    </location>
</feature>
<proteinExistence type="predicted"/>
<feature type="region of interest" description="Disordered" evidence="1">
    <location>
        <begin position="239"/>
        <end position="418"/>
    </location>
</feature>
<dbReference type="Proteomes" id="UP000654075">
    <property type="component" value="Unassembled WGS sequence"/>
</dbReference>
<reference evidence="3" key="1">
    <citation type="submission" date="2021-02" db="EMBL/GenBank/DDBJ databases">
        <authorList>
            <person name="Dougan E. K."/>
            <person name="Rhodes N."/>
            <person name="Thang M."/>
            <person name="Chan C."/>
        </authorList>
    </citation>
    <scope>NUCLEOTIDE SEQUENCE</scope>
</reference>
<dbReference type="EMBL" id="CAJNNV010028983">
    <property type="protein sequence ID" value="CAE8626524.1"/>
    <property type="molecule type" value="Genomic_DNA"/>
</dbReference>
<gene>
    <name evidence="2" type="ORF">PGLA1383_LOCUS43451</name>
    <name evidence="3" type="ORF">PGLA2088_LOCUS18750</name>
</gene>
<protein>
    <submittedName>
        <fullName evidence="3">Uncharacterized protein</fullName>
    </submittedName>
</protein>
<feature type="region of interest" description="Disordered" evidence="1">
    <location>
        <begin position="1"/>
        <end position="57"/>
    </location>
</feature>
<evidence type="ECO:0000313" key="5">
    <source>
        <dbReference type="Proteomes" id="UP000654075"/>
    </source>
</evidence>
<sequence>MLSGFFSSSLHAGQSSPPQSALAVEEKEGRPPPRGFNTSAPRTLEERSRAPAPGYYSEDLDEVWLPGGVSLGNANFRSKTQRMKQEDAGVPGPGNYSARSGAETARSARYAADLGINHAWAARPPRRGRVASSHRGPRSATPGSGQVQLPIEVCAKGCASQPQAAPLAGLSHQGACDVVPPKGNGLRNLRNFSARGVHKPKDPERDEQVFFWIGPDTSGPLLGRRNYVSKAELPMSSFASGSNRPGIAPEHDPDLPGPGAYAERPGFTDELLKRGSFSGKEKPFGSTSHRGEGALKLCGGTTPEVGPGRYSPFASELWSSRGASACEQSPSPFLSGSRRWVDSSTTPGPSDYDDGFARPWPYSCNSSSPVPVMKRPSSRGSTVSTAVDLLARDSNHARDPPPIRSGDTTPGPSDYGFADVKSTQTVRNQPPDEAFLVAAKRFPPRQNALPGPGAYSP</sequence>
<organism evidence="3 4">
    <name type="scientific">Polarella glacialis</name>
    <name type="common">Dinoflagellate</name>
    <dbReference type="NCBI Taxonomy" id="89957"/>
    <lineage>
        <taxon>Eukaryota</taxon>
        <taxon>Sar</taxon>
        <taxon>Alveolata</taxon>
        <taxon>Dinophyceae</taxon>
        <taxon>Suessiales</taxon>
        <taxon>Suessiaceae</taxon>
        <taxon>Polarella</taxon>
    </lineage>
</organism>
<evidence type="ECO:0000313" key="3">
    <source>
        <dbReference type="EMBL" id="CAE8673959.1"/>
    </source>
</evidence>
<dbReference type="OMA" id="NWRREMG"/>
<comment type="caution">
    <text evidence="3">The sequence shown here is derived from an EMBL/GenBank/DDBJ whole genome shotgun (WGS) entry which is preliminary data.</text>
</comment>
<feature type="compositionally biased region" description="Basic and acidic residues" evidence="1">
    <location>
        <begin position="390"/>
        <end position="401"/>
    </location>
</feature>
<dbReference type="Proteomes" id="UP000626109">
    <property type="component" value="Unassembled WGS sequence"/>
</dbReference>
<dbReference type="AlphaFoldDB" id="A0A813JD68"/>
<evidence type="ECO:0000313" key="2">
    <source>
        <dbReference type="EMBL" id="CAE8626524.1"/>
    </source>
</evidence>
<feature type="compositionally biased region" description="Polar residues" evidence="1">
    <location>
        <begin position="317"/>
        <end position="334"/>
    </location>
</feature>
<name>A0A813JD68_POLGL</name>
<accession>A0A813JD68</accession>
<feature type="region of interest" description="Disordered" evidence="1">
    <location>
        <begin position="121"/>
        <end position="146"/>
    </location>
</feature>
<dbReference type="EMBL" id="CAJNNW010024732">
    <property type="protein sequence ID" value="CAE8673959.1"/>
    <property type="molecule type" value="Genomic_DNA"/>
</dbReference>
<feature type="compositionally biased region" description="Polar residues" evidence="1">
    <location>
        <begin position="1"/>
        <end position="19"/>
    </location>
</feature>
<evidence type="ECO:0000256" key="1">
    <source>
        <dbReference type="SAM" id="MobiDB-lite"/>
    </source>
</evidence>
<feature type="region of interest" description="Disordered" evidence="1">
    <location>
        <begin position="75"/>
        <end position="104"/>
    </location>
</feature>
<keyword evidence="5" id="KW-1185">Reference proteome</keyword>